<comment type="caution">
    <text evidence="1">The sequence shown here is derived from an EMBL/GenBank/DDBJ whole genome shotgun (WGS) entry which is preliminary data.</text>
</comment>
<accession>A0ABS8X5Y7</accession>
<organism evidence="1 2">
    <name type="scientific">Pelomonas caseinilytica</name>
    <dbReference type="NCBI Taxonomy" id="2906763"/>
    <lineage>
        <taxon>Bacteria</taxon>
        <taxon>Pseudomonadati</taxon>
        <taxon>Pseudomonadota</taxon>
        <taxon>Betaproteobacteria</taxon>
        <taxon>Burkholderiales</taxon>
        <taxon>Sphaerotilaceae</taxon>
        <taxon>Roseateles</taxon>
    </lineage>
</organism>
<dbReference type="Proteomes" id="UP001201463">
    <property type="component" value="Unassembled WGS sequence"/>
</dbReference>
<reference evidence="1 2" key="1">
    <citation type="submission" date="2021-12" db="EMBL/GenBank/DDBJ databases">
        <title>Genome seq of p7.</title>
        <authorList>
            <person name="Seo T."/>
        </authorList>
    </citation>
    <scope>NUCLEOTIDE SEQUENCE [LARGE SCALE GENOMIC DNA]</scope>
    <source>
        <strain evidence="1 2">P7</strain>
    </source>
</reference>
<proteinExistence type="predicted"/>
<evidence type="ECO:0000313" key="1">
    <source>
        <dbReference type="EMBL" id="MCE4535744.1"/>
    </source>
</evidence>
<dbReference type="EMBL" id="JAJTWT010000001">
    <property type="protein sequence ID" value="MCE4535744.1"/>
    <property type="molecule type" value="Genomic_DNA"/>
</dbReference>
<name>A0ABS8X5Y7_9BURK</name>
<protein>
    <submittedName>
        <fullName evidence="1">Uncharacterized protein</fullName>
    </submittedName>
</protein>
<sequence>MSLTTRSCSAFLVELRVKGHDAAVGLLQLAAEAVGLELAFLQLGEVVEEGAVLLAQRRQRVAAAAVEHLGDGLLHRGGQAGRGLPVLALGQAHRRARGGGLDVELVDQPPRTGQAGAAARREAALPAEHGLQVGNAGAAVLHGHDEAAGQDVVVQLQQYLAAAGVVAGVAGDLGHRRGDACLPLAVQPQQLGHAHDLLPRRGDVLARGDRQLAEPALHGCSSRVPTTVVSSRPRAWSR</sequence>
<gene>
    <name evidence="1" type="ORF">LXT12_00515</name>
</gene>
<evidence type="ECO:0000313" key="2">
    <source>
        <dbReference type="Proteomes" id="UP001201463"/>
    </source>
</evidence>
<keyword evidence="2" id="KW-1185">Reference proteome</keyword>